<dbReference type="CDD" id="cd06260">
    <property type="entry name" value="DUF820-like"/>
    <property type="match status" value="1"/>
</dbReference>
<reference evidence="3" key="1">
    <citation type="journal article" date="2019" name="Int. J. Syst. Evol. Microbiol.">
        <title>The Global Catalogue of Microorganisms (GCM) 10K type strain sequencing project: providing services to taxonomists for standard genome sequencing and annotation.</title>
        <authorList>
            <consortium name="The Broad Institute Genomics Platform"/>
            <consortium name="The Broad Institute Genome Sequencing Center for Infectious Disease"/>
            <person name="Wu L."/>
            <person name="Ma J."/>
        </authorList>
    </citation>
    <scope>NUCLEOTIDE SEQUENCE [LARGE SCALE GENOMIC DNA]</scope>
    <source>
        <strain evidence="3">XZYJT-10</strain>
    </source>
</reference>
<dbReference type="GO" id="GO:0004519">
    <property type="term" value="F:endonuclease activity"/>
    <property type="evidence" value="ECO:0007669"/>
    <property type="project" value="UniProtKB-KW"/>
</dbReference>
<proteinExistence type="predicted"/>
<evidence type="ECO:0000313" key="3">
    <source>
        <dbReference type="Proteomes" id="UP001596548"/>
    </source>
</evidence>
<dbReference type="InterPro" id="IPR012296">
    <property type="entry name" value="Nuclease_put_TT1808"/>
</dbReference>
<keyword evidence="3" id="KW-1185">Reference proteome</keyword>
<evidence type="ECO:0000259" key="1">
    <source>
        <dbReference type="Pfam" id="PF05685"/>
    </source>
</evidence>
<sequence>MIDDKTPMRDVWHVEKPATTFWHKAIAGRLLSMRGADGAHAFYRPALHGDNPGDYVLPDIGVITRLPPDRLTCSALPGSAFTLVAEIVDLGGDEGERADKMDWYAQRGIPEYWIADQAPDRSDDDALVIVHRLESFGGKSVYQCERSLLLSELEAEYRAG</sequence>
<dbReference type="Gene3D" id="3.90.1570.10">
    <property type="entry name" value="tt1808, chain A"/>
    <property type="match status" value="1"/>
</dbReference>
<comment type="caution">
    <text evidence="2">The sequence shown here is derived from an EMBL/GenBank/DDBJ whole genome shotgun (WGS) entry which is preliminary data.</text>
</comment>
<name>A0ABW2HWS5_9ACTN</name>
<keyword evidence="2" id="KW-0378">Hydrolase</keyword>
<dbReference type="InterPro" id="IPR011335">
    <property type="entry name" value="Restrct_endonuc-II-like"/>
</dbReference>
<keyword evidence="2" id="KW-0540">Nuclease</keyword>
<dbReference type="InterPro" id="IPR008538">
    <property type="entry name" value="Uma2"/>
</dbReference>
<protein>
    <submittedName>
        <fullName evidence="2">Uma2 family endonuclease</fullName>
    </submittedName>
</protein>
<dbReference type="RefSeq" id="WP_378971933.1">
    <property type="nucleotide sequence ID" value="NZ_JBHTBJ010000018.1"/>
</dbReference>
<accession>A0ABW2HWS5</accession>
<keyword evidence="2" id="KW-0255">Endonuclease</keyword>
<evidence type="ECO:0000313" key="2">
    <source>
        <dbReference type="EMBL" id="MFC7276960.1"/>
    </source>
</evidence>
<dbReference type="EMBL" id="JBHTBJ010000018">
    <property type="protein sequence ID" value="MFC7276960.1"/>
    <property type="molecule type" value="Genomic_DNA"/>
</dbReference>
<dbReference type="SUPFAM" id="SSF52980">
    <property type="entry name" value="Restriction endonuclease-like"/>
    <property type="match status" value="1"/>
</dbReference>
<feature type="domain" description="Putative restriction endonuclease" evidence="1">
    <location>
        <begin position="17"/>
        <end position="134"/>
    </location>
</feature>
<dbReference type="Proteomes" id="UP001596548">
    <property type="component" value="Unassembled WGS sequence"/>
</dbReference>
<organism evidence="2 3">
    <name type="scientific">Paractinoplanes rhizophilus</name>
    <dbReference type="NCBI Taxonomy" id="1416877"/>
    <lineage>
        <taxon>Bacteria</taxon>
        <taxon>Bacillati</taxon>
        <taxon>Actinomycetota</taxon>
        <taxon>Actinomycetes</taxon>
        <taxon>Micromonosporales</taxon>
        <taxon>Micromonosporaceae</taxon>
        <taxon>Paractinoplanes</taxon>
    </lineage>
</organism>
<gene>
    <name evidence="2" type="ORF">ACFQS1_23460</name>
</gene>
<dbReference type="Pfam" id="PF05685">
    <property type="entry name" value="Uma2"/>
    <property type="match status" value="1"/>
</dbReference>